<evidence type="ECO:0008006" key="5">
    <source>
        <dbReference type="Google" id="ProtNLM"/>
    </source>
</evidence>
<evidence type="ECO:0000313" key="4">
    <source>
        <dbReference type="Proteomes" id="UP000199518"/>
    </source>
</evidence>
<feature type="transmembrane region" description="Helical" evidence="2">
    <location>
        <begin position="186"/>
        <end position="208"/>
    </location>
</feature>
<name>A0A1I3N7H3_9PLAN</name>
<sequence length="368" mass="42010">MTAPAHPAKGPWLQRWLIRFFTVLFGILIYWLLGFLIDDISALSPPDYQALEQKMLDQSLLQQERTLIDREAELRREISTQQGRQTILRDSTNNAQTTMNQLLQFQKLSLEKDVKPSEEEQQALAESQKVFLSNQQQYQQLTEQVGLLQSQLNTVQNETSKLEKELEIAREPVRTEFGSQNRRHDLLVAAIKLAILAPLLIVAVGLFFKLRESIYVPLFVAFAIATGVKVLFVMHEYFPARPFKYVLLFTFLIVVTKALLGLISSLAHPGLAFLLKQYREAYEAFLCPVCNYPIRRGPLKYVYWTRRTVKKLKTAPVLPEEKEAPYCCPACSTKLFEECSACHEIRHSLLPTCEHCGTTTPLTTGTSS</sequence>
<keyword evidence="4" id="KW-1185">Reference proteome</keyword>
<evidence type="ECO:0000256" key="2">
    <source>
        <dbReference type="SAM" id="Phobius"/>
    </source>
</evidence>
<keyword evidence="2" id="KW-0812">Transmembrane</keyword>
<proteinExistence type="predicted"/>
<dbReference type="AlphaFoldDB" id="A0A1I3N7H3"/>
<gene>
    <name evidence="3" type="ORF">SAMN05421753_1156</name>
</gene>
<keyword evidence="2" id="KW-1133">Transmembrane helix</keyword>
<reference evidence="4" key="1">
    <citation type="submission" date="2016-10" db="EMBL/GenBank/DDBJ databases">
        <authorList>
            <person name="Varghese N."/>
            <person name="Submissions S."/>
        </authorList>
    </citation>
    <scope>NUCLEOTIDE SEQUENCE [LARGE SCALE GENOMIC DNA]</scope>
    <source>
        <strain evidence="4">DSM 26348</strain>
    </source>
</reference>
<protein>
    <recommendedName>
        <fullName evidence="5">Zinc ribbon domain-containing protein</fullName>
    </recommendedName>
</protein>
<accession>A0A1I3N7H3</accession>
<organism evidence="3 4">
    <name type="scientific">Planctomicrobium piriforme</name>
    <dbReference type="NCBI Taxonomy" id="1576369"/>
    <lineage>
        <taxon>Bacteria</taxon>
        <taxon>Pseudomonadati</taxon>
        <taxon>Planctomycetota</taxon>
        <taxon>Planctomycetia</taxon>
        <taxon>Planctomycetales</taxon>
        <taxon>Planctomycetaceae</taxon>
        <taxon>Planctomicrobium</taxon>
    </lineage>
</organism>
<dbReference type="RefSeq" id="WP_092053204.1">
    <property type="nucleotide sequence ID" value="NZ_FOQD01000015.1"/>
</dbReference>
<feature type="transmembrane region" description="Helical" evidence="2">
    <location>
        <begin position="16"/>
        <end position="37"/>
    </location>
</feature>
<evidence type="ECO:0000256" key="1">
    <source>
        <dbReference type="SAM" id="Coils"/>
    </source>
</evidence>
<feature type="transmembrane region" description="Helical" evidence="2">
    <location>
        <begin position="245"/>
        <end position="267"/>
    </location>
</feature>
<feature type="transmembrane region" description="Helical" evidence="2">
    <location>
        <begin position="214"/>
        <end position="233"/>
    </location>
</feature>
<evidence type="ECO:0000313" key="3">
    <source>
        <dbReference type="EMBL" id="SFJ04816.1"/>
    </source>
</evidence>
<keyword evidence="1" id="KW-0175">Coiled coil</keyword>
<dbReference type="EMBL" id="FOQD01000015">
    <property type="protein sequence ID" value="SFJ04816.1"/>
    <property type="molecule type" value="Genomic_DNA"/>
</dbReference>
<feature type="coiled-coil region" evidence="1">
    <location>
        <begin position="138"/>
        <end position="165"/>
    </location>
</feature>
<dbReference type="STRING" id="1576369.SAMN05421753_1156"/>
<keyword evidence="2" id="KW-0472">Membrane</keyword>
<dbReference type="OrthoDB" id="5633467at2"/>
<dbReference type="Proteomes" id="UP000199518">
    <property type="component" value="Unassembled WGS sequence"/>
</dbReference>